<dbReference type="UniPathway" id="UPA00242"/>
<dbReference type="AlphaFoldDB" id="A0A7J0CEB0"/>
<dbReference type="GO" id="GO:0005737">
    <property type="term" value="C:cytoplasm"/>
    <property type="evidence" value="ECO:0007669"/>
    <property type="project" value="TreeGrafter"/>
</dbReference>
<evidence type="ECO:0000256" key="5">
    <source>
        <dbReference type="PIRNR" id="PIRNR005096"/>
    </source>
</evidence>
<evidence type="ECO:0000256" key="7">
    <source>
        <dbReference type="PIRSR" id="PIRSR005096-2"/>
    </source>
</evidence>
<dbReference type="NCBIfam" id="NF008277">
    <property type="entry name" value="PRK11055.1"/>
    <property type="match status" value="1"/>
</dbReference>
<evidence type="ECO:0000256" key="6">
    <source>
        <dbReference type="PIRSR" id="PIRSR005096-1"/>
    </source>
</evidence>
<organism evidence="9 11">
    <name type="scientific">Streptomyces fulvorobeus</name>
    <dbReference type="NCBI Taxonomy" id="284028"/>
    <lineage>
        <taxon>Bacteria</taxon>
        <taxon>Bacillati</taxon>
        <taxon>Actinomycetota</taxon>
        <taxon>Actinomycetes</taxon>
        <taxon>Kitasatosporales</taxon>
        <taxon>Streptomycetaceae</taxon>
        <taxon>Streptomyces</taxon>
    </lineage>
</organism>
<evidence type="ECO:0000256" key="1">
    <source>
        <dbReference type="ARBA" id="ARBA00005028"/>
    </source>
</evidence>
<keyword evidence="11" id="KW-1185">Reference proteome</keyword>
<dbReference type="EC" id="5.1.3.3" evidence="5"/>
<dbReference type="RefSeq" id="WP_173317038.1">
    <property type="nucleotide sequence ID" value="NZ_BAAAUE010000022.1"/>
</dbReference>
<proteinExistence type="inferred from homology"/>
<comment type="pathway">
    <text evidence="1 5">Carbohydrate metabolism; hexose metabolism.</text>
</comment>
<comment type="similarity">
    <text evidence="2 5">Belongs to the aldose epimerase family.</text>
</comment>
<dbReference type="InterPro" id="IPR014718">
    <property type="entry name" value="GH-type_carb-bd"/>
</dbReference>
<dbReference type="InterPro" id="IPR008183">
    <property type="entry name" value="Aldose_1/G6P_1-epimerase"/>
</dbReference>
<evidence type="ECO:0000256" key="4">
    <source>
        <dbReference type="ARBA" id="ARBA00023277"/>
    </source>
</evidence>
<dbReference type="InterPro" id="IPR015443">
    <property type="entry name" value="Aldose_1-epimerase"/>
</dbReference>
<reference evidence="10 12" key="2">
    <citation type="submission" date="2020-07" db="EMBL/GenBank/DDBJ databases">
        <title>Sequencing the genomes of 1000 actinobacteria strains.</title>
        <authorList>
            <person name="Klenk H.-P."/>
        </authorList>
    </citation>
    <scope>NUCLEOTIDE SEQUENCE [LARGE SCALE GENOMIC DNA]</scope>
    <source>
        <strain evidence="10 12">DSM 41455</strain>
    </source>
</reference>
<dbReference type="GO" id="GO:0006006">
    <property type="term" value="P:glucose metabolic process"/>
    <property type="evidence" value="ECO:0007669"/>
    <property type="project" value="TreeGrafter"/>
</dbReference>
<dbReference type="CDD" id="cd09019">
    <property type="entry name" value="galactose_mutarotase_like"/>
    <property type="match status" value="1"/>
</dbReference>
<evidence type="ECO:0000313" key="12">
    <source>
        <dbReference type="Proteomes" id="UP000530403"/>
    </source>
</evidence>
<reference evidence="9 11" key="1">
    <citation type="submission" date="2020-05" db="EMBL/GenBank/DDBJ databases">
        <title>Whole genome shotgun sequence of Streptomyces fulvorobeus NBRC 15897.</title>
        <authorList>
            <person name="Komaki H."/>
            <person name="Tamura T."/>
        </authorList>
    </citation>
    <scope>NUCLEOTIDE SEQUENCE [LARGE SCALE GENOMIC DNA]</scope>
    <source>
        <strain evidence="9 11">NBRC 15897</strain>
    </source>
</reference>
<dbReference type="Proteomes" id="UP000530403">
    <property type="component" value="Unassembled WGS sequence"/>
</dbReference>
<dbReference type="PIRSF" id="PIRSF005096">
    <property type="entry name" value="GALM"/>
    <property type="match status" value="1"/>
</dbReference>
<dbReference type="InterPro" id="IPR047215">
    <property type="entry name" value="Galactose_mutarotase-like"/>
</dbReference>
<feature type="binding site" evidence="8">
    <location>
        <begin position="182"/>
        <end position="184"/>
    </location>
    <ligand>
        <name>beta-D-galactose</name>
        <dbReference type="ChEBI" id="CHEBI:27667"/>
    </ligand>
</feature>
<evidence type="ECO:0000256" key="3">
    <source>
        <dbReference type="ARBA" id="ARBA00023235"/>
    </source>
</evidence>
<keyword evidence="3 5" id="KW-0413">Isomerase</keyword>
<dbReference type="EMBL" id="JACCCF010000001">
    <property type="protein sequence ID" value="NYE44321.1"/>
    <property type="molecule type" value="Genomic_DNA"/>
</dbReference>
<evidence type="ECO:0000313" key="9">
    <source>
        <dbReference type="EMBL" id="GFN00843.1"/>
    </source>
</evidence>
<evidence type="ECO:0000256" key="2">
    <source>
        <dbReference type="ARBA" id="ARBA00006206"/>
    </source>
</evidence>
<dbReference type="SUPFAM" id="SSF74650">
    <property type="entry name" value="Galactose mutarotase-like"/>
    <property type="match status" value="1"/>
</dbReference>
<feature type="active site" description="Proton donor" evidence="6">
    <location>
        <position position="182"/>
    </location>
</feature>
<protein>
    <recommendedName>
        <fullName evidence="5">Aldose 1-epimerase</fullName>
        <ecNumber evidence="5">5.1.3.3</ecNumber>
    </recommendedName>
</protein>
<accession>A0A7J0CEB0</accession>
<comment type="catalytic activity">
    <reaction evidence="5">
        <text>alpha-D-glucose = beta-D-glucose</text>
        <dbReference type="Rhea" id="RHEA:10264"/>
        <dbReference type="ChEBI" id="CHEBI:15903"/>
        <dbReference type="ChEBI" id="CHEBI:17925"/>
        <dbReference type="EC" id="5.1.3.3"/>
    </reaction>
</comment>
<sequence>MPRPTVYRTPFGSADGTPVHRWSLDCGTGVRAEVLTYGASLHSLTVPDTKGATASVVRSLATVDDYTAKHPYFGAVVGRYANRIANGRFTLDGTTHHIPANDRGHALHGGPEGFHTKVWDASAEHTDDTASVRLTLHSPDGDMGFPGALDCTVTYTLDAAGTLAIDYASVSDRPTHVNLTSHAYFDLAGHDDVLGHRLEVDADTYVPVDGDGIPLGPPAEVRGTPFDLTGPRLLGERLGQDDEQLRTAGGFDHSWVLRGPDGLRRAARLTGPRAARVLEVWTTEPGIQVYTANRLDGSFTDATGRRHERHGSICLETQHLPDSPNRPYFPSTVLRPGDTARSRTELRFPHLLPRLGN</sequence>
<dbReference type="EMBL" id="BLWC01000001">
    <property type="protein sequence ID" value="GFN00843.1"/>
    <property type="molecule type" value="Genomic_DNA"/>
</dbReference>
<comment type="caution">
    <text evidence="9">The sequence shown here is derived from an EMBL/GenBank/DDBJ whole genome shotgun (WGS) entry which is preliminary data.</text>
</comment>
<dbReference type="InterPro" id="IPR011013">
    <property type="entry name" value="Gal_mutarotase_sf_dom"/>
</dbReference>
<feature type="active site" description="Proton acceptor" evidence="6">
    <location>
        <position position="316"/>
    </location>
</feature>
<feature type="binding site" evidence="7">
    <location>
        <position position="252"/>
    </location>
    <ligand>
        <name>beta-D-galactose</name>
        <dbReference type="ChEBI" id="CHEBI:27667"/>
    </ligand>
</feature>
<dbReference type="PANTHER" id="PTHR10091:SF0">
    <property type="entry name" value="GALACTOSE MUTAROTASE"/>
    <property type="match status" value="1"/>
</dbReference>
<dbReference type="PANTHER" id="PTHR10091">
    <property type="entry name" value="ALDOSE-1-EPIMERASE"/>
    <property type="match status" value="1"/>
</dbReference>
<evidence type="ECO:0000313" key="11">
    <source>
        <dbReference type="Proteomes" id="UP000498980"/>
    </source>
</evidence>
<evidence type="ECO:0000313" key="10">
    <source>
        <dbReference type="EMBL" id="NYE44321.1"/>
    </source>
</evidence>
<dbReference type="GO" id="GO:0004034">
    <property type="term" value="F:aldose 1-epimerase activity"/>
    <property type="evidence" value="ECO:0007669"/>
    <property type="project" value="UniProtKB-EC"/>
</dbReference>
<feature type="binding site" evidence="8">
    <location>
        <begin position="82"/>
        <end position="83"/>
    </location>
    <ligand>
        <name>beta-D-galactose</name>
        <dbReference type="ChEBI" id="CHEBI:27667"/>
    </ligand>
</feature>
<dbReference type="GO" id="GO:0030246">
    <property type="term" value="F:carbohydrate binding"/>
    <property type="evidence" value="ECO:0007669"/>
    <property type="project" value="InterPro"/>
</dbReference>
<dbReference type="Gene3D" id="2.70.98.10">
    <property type="match status" value="1"/>
</dbReference>
<dbReference type="Proteomes" id="UP000498980">
    <property type="component" value="Unassembled WGS sequence"/>
</dbReference>
<gene>
    <name evidence="9" type="primary">galM</name>
    <name evidence="10" type="ORF">HEB29_005332</name>
    <name evidence="9" type="ORF">Sfulv_56530</name>
</gene>
<name>A0A7J0CEB0_9ACTN</name>
<dbReference type="Pfam" id="PF01263">
    <property type="entry name" value="Aldose_epim"/>
    <property type="match status" value="1"/>
</dbReference>
<dbReference type="GO" id="GO:0033499">
    <property type="term" value="P:galactose catabolic process via UDP-galactose, Leloir pathway"/>
    <property type="evidence" value="ECO:0007669"/>
    <property type="project" value="TreeGrafter"/>
</dbReference>
<keyword evidence="4 5" id="KW-0119">Carbohydrate metabolism</keyword>
<evidence type="ECO:0000256" key="8">
    <source>
        <dbReference type="PIRSR" id="PIRSR005096-3"/>
    </source>
</evidence>